<dbReference type="PROSITE" id="PS50835">
    <property type="entry name" value="IG_LIKE"/>
    <property type="match status" value="2"/>
</dbReference>
<dbReference type="InterPro" id="IPR003599">
    <property type="entry name" value="Ig_sub"/>
</dbReference>
<dbReference type="SMART" id="SM00409">
    <property type="entry name" value="IG"/>
    <property type="match status" value="1"/>
</dbReference>
<evidence type="ECO:0000313" key="9">
    <source>
        <dbReference type="Proteomes" id="UP000827092"/>
    </source>
</evidence>
<keyword evidence="3" id="KW-1133">Transmembrane helix</keyword>
<keyword evidence="4" id="KW-0472">Membrane</keyword>
<dbReference type="InterPro" id="IPR036179">
    <property type="entry name" value="Ig-like_dom_sf"/>
</dbReference>
<feature type="domain" description="Ig-like" evidence="7">
    <location>
        <begin position="135"/>
        <end position="228"/>
    </location>
</feature>
<evidence type="ECO:0000256" key="4">
    <source>
        <dbReference type="ARBA" id="ARBA00023136"/>
    </source>
</evidence>
<dbReference type="InterPro" id="IPR013783">
    <property type="entry name" value="Ig-like_fold"/>
</dbReference>
<dbReference type="SUPFAM" id="SSF48726">
    <property type="entry name" value="Immunoglobulin"/>
    <property type="match status" value="2"/>
</dbReference>
<dbReference type="InterPro" id="IPR013106">
    <property type="entry name" value="Ig_V-set"/>
</dbReference>
<dbReference type="PANTHER" id="PTHR21261">
    <property type="entry name" value="BEAT PROTEIN"/>
    <property type="match status" value="1"/>
</dbReference>
<dbReference type="AlphaFoldDB" id="A0AAV6TYJ8"/>
<keyword evidence="6" id="KW-0732">Signal</keyword>
<evidence type="ECO:0000256" key="2">
    <source>
        <dbReference type="ARBA" id="ARBA00022692"/>
    </source>
</evidence>
<dbReference type="Gene3D" id="2.60.40.10">
    <property type="entry name" value="Immunoglobulins"/>
    <property type="match status" value="2"/>
</dbReference>
<keyword evidence="5" id="KW-1015">Disulfide bond</keyword>
<dbReference type="Proteomes" id="UP000827092">
    <property type="component" value="Unassembled WGS sequence"/>
</dbReference>
<dbReference type="Pfam" id="PF07686">
    <property type="entry name" value="V-set"/>
    <property type="match status" value="1"/>
</dbReference>
<keyword evidence="2" id="KW-0812">Transmembrane</keyword>
<dbReference type="Pfam" id="PF08205">
    <property type="entry name" value="C2-set_2"/>
    <property type="match status" value="1"/>
</dbReference>
<evidence type="ECO:0000259" key="7">
    <source>
        <dbReference type="PROSITE" id="PS50835"/>
    </source>
</evidence>
<dbReference type="GO" id="GO:0016020">
    <property type="term" value="C:membrane"/>
    <property type="evidence" value="ECO:0007669"/>
    <property type="project" value="UniProtKB-SubCell"/>
</dbReference>
<feature type="chain" id="PRO_5043395012" description="Ig-like domain-containing protein" evidence="6">
    <location>
        <begin position="19"/>
        <end position="269"/>
    </location>
</feature>
<accession>A0AAV6TYJ8</accession>
<evidence type="ECO:0000313" key="8">
    <source>
        <dbReference type="EMBL" id="KAG8177222.1"/>
    </source>
</evidence>
<feature type="signal peptide" evidence="6">
    <location>
        <begin position="1"/>
        <end position="18"/>
    </location>
</feature>
<evidence type="ECO:0000256" key="1">
    <source>
        <dbReference type="ARBA" id="ARBA00004167"/>
    </source>
</evidence>
<protein>
    <recommendedName>
        <fullName evidence="7">Ig-like domain-containing protein</fullName>
    </recommendedName>
</protein>
<dbReference type="FunFam" id="2.60.40.10:FF:000437">
    <property type="entry name" value="Beat-IIIc, isoform A"/>
    <property type="match status" value="1"/>
</dbReference>
<gene>
    <name evidence="8" type="ORF">JTE90_025657</name>
</gene>
<feature type="domain" description="Ig-like" evidence="7">
    <location>
        <begin position="19"/>
        <end position="110"/>
    </location>
</feature>
<proteinExistence type="predicted"/>
<comment type="subcellular location">
    <subcellularLocation>
        <location evidence="1">Membrane</location>
        <topology evidence="1">Single-pass membrane protein</topology>
    </subcellularLocation>
</comment>
<reference evidence="8 9" key="1">
    <citation type="journal article" date="2022" name="Nat. Ecol. Evol.">
        <title>A masculinizing supergene underlies an exaggerated male reproductive morph in a spider.</title>
        <authorList>
            <person name="Hendrickx F."/>
            <person name="De Corte Z."/>
            <person name="Sonet G."/>
            <person name="Van Belleghem S.M."/>
            <person name="Kostlbacher S."/>
            <person name="Vangestel C."/>
        </authorList>
    </citation>
    <scope>NUCLEOTIDE SEQUENCE [LARGE SCALE GENOMIC DNA]</scope>
    <source>
        <strain evidence="8">W744_W776</strain>
    </source>
</reference>
<sequence length="269" mass="30083">MILQLFQFISSLILACLGLRITRFEVPSLVSPGQSATLVCLFDLGSEALYSVKWYRDSREFFRYFPSMQPAYMAFPAPGIDIDVQRSTWSHVHLRNLSVSSEGRYTCQVSADEPYFGCVQEHRHVLVYVPPDSHPRIYGEVNELGDNLTVRCSSAKSRPAANLSWYVNDVLMDTGDIVEVVRHSDHLESASSYLHLPLTSLQDDVIRVTCSASVADVIRTSSEELLVSRPREKVLELKNCGPGPQMNALIMVALLGICVWSTIALERVS</sequence>
<dbReference type="PANTHER" id="PTHR21261:SF15">
    <property type="entry name" value="BEATEN PATH IIIA, ISOFORM D-RELATED"/>
    <property type="match status" value="1"/>
</dbReference>
<dbReference type="InterPro" id="IPR013162">
    <property type="entry name" value="CD80_C2-set"/>
</dbReference>
<dbReference type="EMBL" id="JAFNEN010000800">
    <property type="protein sequence ID" value="KAG8177222.1"/>
    <property type="molecule type" value="Genomic_DNA"/>
</dbReference>
<dbReference type="InterPro" id="IPR007110">
    <property type="entry name" value="Ig-like_dom"/>
</dbReference>
<keyword evidence="9" id="KW-1185">Reference proteome</keyword>
<name>A0AAV6TYJ8_9ARAC</name>
<comment type="caution">
    <text evidence="8">The sequence shown here is derived from an EMBL/GenBank/DDBJ whole genome shotgun (WGS) entry which is preliminary data.</text>
</comment>
<evidence type="ECO:0000256" key="3">
    <source>
        <dbReference type="ARBA" id="ARBA00022989"/>
    </source>
</evidence>
<evidence type="ECO:0000256" key="5">
    <source>
        <dbReference type="ARBA" id="ARBA00023157"/>
    </source>
</evidence>
<organism evidence="8 9">
    <name type="scientific">Oedothorax gibbosus</name>
    <dbReference type="NCBI Taxonomy" id="931172"/>
    <lineage>
        <taxon>Eukaryota</taxon>
        <taxon>Metazoa</taxon>
        <taxon>Ecdysozoa</taxon>
        <taxon>Arthropoda</taxon>
        <taxon>Chelicerata</taxon>
        <taxon>Arachnida</taxon>
        <taxon>Araneae</taxon>
        <taxon>Araneomorphae</taxon>
        <taxon>Entelegynae</taxon>
        <taxon>Araneoidea</taxon>
        <taxon>Linyphiidae</taxon>
        <taxon>Erigoninae</taxon>
        <taxon>Oedothorax</taxon>
    </lineage>
</organism>
<evidence type="ECO:0000256" key="6">
    <source>
        <dbReference type="SAM" id="SignalP"/>
    </source>
</evidence>